<name>A0A4R9LA90_9LEPT</name>
<dbReference type="InterPro" id="IPR009057">
    <property type="entry name" value="Homeodomain-like_sf"/>
</dbReference>
<keyword evidence="9" id="KW-1185">Reference proteome</keyword>
<feature type="transmembrane region" description="Helical" evidence="4">
    <location>
        <begin position="208"/>
        <end position="225"/>
    </location>
</feature>
<keyword evidence="4" id="KW-0472">Membrane</keyword>
<reference evidence="8" key="1">
    <citation type="submission" date="2018-05" db="EMBL/GenBank/DDBJ databases">
        <title>Leptospira yasudae sp. nov. and Leptospira stimsonii sp. nov., two pathogenic species of the genus Leptospira isolated from environmental sources.</title>
        <authorList>
            <person name="Casanovas-Massana A."/>
            <person name="Hamond C."/>
            <person name="Santos L.A."/>
            <person name="Hacker K.P."/>
            <person name="Balassiano I."/>
            <person name="Medeiros M.A."/>
            <person name="Reis M.G."/>
            <person name="Ko A.I."/>
            <person name="Wunder E.A."/>
        </authorList>
    </citation>
    <scope>NUCLEOTIDE SEQUENCE [LARGE SCALE GENOMIC DNA]</scope>
    <source>
        <strain evidence="8">AMB6-RJ</strain>
    </source>
</reference>
<keyword evidence="4" id="KW-1133">Transmembrane helix</keyword>
<feature type="transmembrane region" description="Helical" evidence="4">
    <location>
        <begin position="26"/>
        <end position="44"/>
    </location>
</feature>
<protein>
    <submittedName>
        <fullName evidence="6">AraC family transcriptional regulator</fullName>
    </submittedName>
</protein>
<keyword evidence="2" id="KW-0238">DNA-binding</keyword>
<dbReference type="PANTHER" id="PTHR43280:SF29">
    <property type="entry name" value="ARAC-FAMILY TRANSCRIPTIONAL REGULATOR"/>
    <property type="match status" value="1"/>
</dbReference>
<dbReference type="Pfam" id="PF12833">
    <property type="entry name" value="HTH_18"/>
    <property type="match status" value="1"/>
</dbReference>
<feature type="transmembrane region" description="Helical" evidence="4">
    <location>
        <begin position="123"/>
        <end position="141"/>
    </location>
</feature>
<organism evidence="6 8">
    <name type="scientific">Leptospira stimsonii</name>
    <dbReference type="NCBI Taxonomy" id="2202203"/>
    <lineage>
        <taxon>Bacteria</taxon>
        <taxon>Pseudomonadati</taxon>
        <taxon>Spirochaetota</taxon>
        <taxon>Spirochaetia</taxon>
        <taxon>Leptospirales</taxon>
        <taxon>Leptospiraceae</taxon>
        <taxon>Leptospira</taxon>
    </lineage>
</organism>
<dbReference type="EMBL" id="RQGT01000009">
    <property type="protein sequence ID" value="TGM21888.1"/>
    <property type="molecule type" value="Genomic_DNA"/>
</dbReference>
<dbReference type="PROSITE" id="PS01124">
    <property type="entry name" value="HTH_ARAC_FAMILY_2"/>
    <property type="match status" value="1"/>
</dbReference>
<feature type="transmembrane region" description="Helical" evidence="4">
    <location>
        <begin position="90"/>
        <end position="111"/>
    </location>
</feature>
<evidence type="ECO:0000313" key="7">
    <source>
        <dbReference type="EMBL" id="TGM21888.1"/>
    </source>
</evidence>
<reference evidence="7" key="2">
    <citation type="submission" date="2018-10" db="EMBL/GenBank/DDBJ databases">
        <authorList>
            <person name="Vincent A.T."/>
            <person name="Schiettekatte O."/>
            <person name="Bourhy P."/>
            <person name="Veyrier F.J."/>
            <person name="Picardeau M."/>
        </authorList>
    </citation>
    <scope>NUCLEOTIDE SEQUENCE</scope>
    <source>
        <strain evidence="7">201702407</strain>
    </source>
</reference>
<dbReference type="InterPro" id="IPR018060">
    <property type="entry name" value="HTH_AraC"/>
</dbReference>
<dbReference type="SMART" id="SM00342">
    <property type="entry name" value="HTH_ARAC"/>
    <property type="match status" value="1"/>
</dbReference>
<dbReference type="Proteomes" id="UP000297422">
    <property type="component" value="Unassembled WGS sequence"/>
</dbReference>
<dbReference type="PANTHER" id="PTHR43280">
    <property type="entry name" value="ARAC-FAMILY TRANSCRIPTIONAL REGULATOR"/>
    <property type="match status" value="1"/>
</dbReference>
<keyword evidence="4" id="KW-0812">Transmembrane</keyword>
<keyword evidence="3" id="KW-0804">Transcription</keyword>
<gene>
    <name evidence="6" type="ORF">DLM78_20010</name>
    <name evidence="7" type="ORF">EHQ90_01770</name>
</gene>
<dbReference type="RefSeq" id="WP_118983655.1">
    <property type="nucleotide sequence ID" value="NZ_QHCS01000007.1"/>
</dbReference>
<evidence type="ECO:0000256" key="4">
    <source>
        <dbReference type="SAM" id="Phobius"/>
    </source>
</evidence>
<comment type="caution">
    <text evidence="6">The sequence shown here is derived from an EMBL/GenBank/DDBJ whole genome shotgun (WGS) entry which is preliminary data.</text>
</comment>
<dbReference type="SUPFAM" id="SSF46689">
    <property type="entry name" value="Homeodomain-like"/>
    <property type="match status" value="1"/>
</dbReference>
<feature type="transmembrane region" description="Helical" evidence="4">
    <location>
        <begin position="56"/>
        <end position="78"/>
    </location>
</feature>
<evidence type="ECO:0000256" key="2">
    <source>
        <dbReference type="ARBA" id="ARBA00023125"/>
    </source>
</evidence>
<dbReference type="Proteomes" id="UP000266669">
    <property type="component" value="Unassembled WGS sequence"/>
</dbReference>
<evidence type="ECO:0000313" key="8">
    <source>
        <dbReference type="Proteomes" id="UP000266669"/>
    </source>
</evidence>
<dbReference type="Gene3D" id="1.10.10.60">
    <property type="entry name" value="Homeodomain-like"/>
    <property type="match status" value="1"/>
</dbReference>
<sequence>MGFFPDLDLLNSLFFFKDGFNRYLEYIYSASIAISLLTGISGLYKGKSNRLNMVRGIFLLSVFFCIIGQGRAFSYVIQPAGTLLRNEHRIFFSYFFGFAICASFTATFFSLNRIGYLKDPLKPSLFSFLGFPGILILSTFMENLHSITYLGKGLIFSFQIAGGIFALSYIKRNKLKRIYYNYPLQSFALSFAIAGHTIGLWIGSINLVIFALATPPILVIYMFILEYNNPEFLREHVSLERSFDNQRIPDTEEMQDEALILNRFVPRNLLEGVNLTKIDENVQRFISNREFLDEEIRLPDFSAYIGLSVHQASYYLNNYKKLSFSDFLNFHRLEAAKEMILMNQEMNLLEIALACGFNSPSSFRRACLKFADNTPKELRNELIRNKIPVGKILELQTQP</sequence>
<feature type="domain" description="HTH araC/xylS-type" evidence="5">
    <location>
        <begin position="280"/>
        <end position="381"/>
    </location>
</feature>
<dbReference type="GO" id="GO:0003700">
    <property type="term" value="F:DNA-binding transcription factor activity"/>
    <property type="evidence" value="ECO:0007669"/>
    <property type="project" value="InterPro"/>
</dbReference>
<dbReference type="GO" id="GO:0043565">
    <property type="term" value="F:sequence-specific DNA binding"/>
    <property type="evidence" value="ECO:0007669"/>
    <property type="project" value="InterPro"/>
</dbReference>
<reference evidence="7" key="3">
    <citation type="journal article" date="2019" name="PLoS Negl. Trop. Dis.">
        <title>Revisiting the worldwide diversity of Leptospira species in the environment.</title>
        <authorList>
            <person name="Vincent A.T."/>
            <person name="Schiettekatte O."/>
            <person name="Bourhy P."/>
            <person name="Veyrier F.J."/>
            <person name="Picardeau M."/>
        </authorList>
    </citation>
    <scope>NUCLEOTIDE SEQUENCE</scope>
    <source>
        <strain evidence="7">201702407</strain>
    </source>
</reference>
<dbReference type="EMBL" id="QHCS01000007">
    <property type="protein sequence ID" value="RHX83894.1"/>
    <property type="molecule type" value="Genomic_DNA"/>
</dbReference>
<feature type="transmembrane region" description="Helical" evidence="4">
    <location>
        <begin position="147"/>
        <end position="170"/>
    </location>
</feature>
<evidence type="ECO:0000313" key="9">
    <source>
        <dbReference type="Proteomes" id="UP000297422"/>
    </source>
</evidence>
<proteinExistence type="predicted"/>
<evidence type="ECO:0000313" key="6">
    <source>
        <dbReference type="EMBL" id="RHX83894.1"/>
    </source>
</evidence>
<accession>A0A4R9LA90</accession>
<reference evidence="6" key="4">
    <citation type="journal article" date="2020" name="Int. J. Syst. Evol. Microbiol.">
        <title>Leptospira yasudae sp. nov. and Leptospira stimsonii sp. nov., two new species of the pathogenic group isolated from environmental sources.</title>
        <authorList>
            <person name="Casanovas-Massana A."/>
            <person name="Hamond C."/>
            <person name="Santos L.A."/>
            <person name="de Oliveira D."/>
            <person name="Hacker K.P."/>
            <person name="Balassiano I."/>
            <person name="Costa F."/>
            <person name="Medeiros M.A."/>
            <person name="Reis M.G."/>
            <person name="Ko A.I."/>
            <person name="Wunder E.A."/>
        </authorList>
    </citation>
    <scope>NUCLEOTIDE SEQUENCE</scope>
    <source>
        <strain evidence="6">AMB6-RJ</strain>
    </source>
</reference>
<evidence type="ECO:0000256" key="1">
    <source>
        <dbReference type="ARBA" id="ARBA00023015"/>
    </source>
</evidence>
<keyword evidence="1" id="KW-0805">Transcription regulation</keyword>
<evidence type="ECO:0000256" key="3">
    <source>
        <dbReference type="ARBA" id="ARBA00023163"/>
    </source>
</evidence>
<evidence type="ECO:0000259" key="5">
    <source>
        <dbReference type="PROSITE" id="PS01124"/>
    </source>
</evidence>
<dbReference type="AlphaFoldDB" id="A0A4R9LA90"/>